<sequence>MQNNNNNFFDQNTNQEDISFNNIDSIPSENNHNSQQGVPDELFQQILATVANQNNMTTTQPDQVTLFTLQQSLIHQQTEQAEQYFISSSINNNTSTSTNLEESVRGNNRMLLPDISENNPNFIEELRQLLEVNTNINNNTNLNDNVLLSDLGNDSTCDDAVNQILHQASTSTSNINNLIIERNIDMYNHHPHPPLPPLPQSYLTQNPSTCPIATQPIPTGYGYTNFPPPPLSYYPQPPPPQSTQPNNSAIVSPSSQPTSPTMHASSQVMSSSAVNNNILPPYPPHHHYSNNYNTHQYPPYYHHHGYPNYPPPHPQHYPPYYHSIPSSPPYPINNSYHQNNSNLVNHHHDINNVSTSSDGSDKAKTNGFVIDENYQQLPKPSTTTAGITISPINVVSNNNNITPISTPISTPTTTTPMTTTNTTTYSTTNTSNSNNDTCQTNSPTILQFLQERGQVSCTLDARQSPPPAIPQTATVIPQISNTTPISTPSSSQPSIQPSNIVTVKSEKRSKSSSSRKSNSTGSTPTTPIHFPVLSTNNTNMGFSSPSTPSGSPLVSSTSVSSKKRKQSDAFQSNSSSGSPTNIRKIEFTQETNFGKNQSKKQDDFKIISYNTSNKMTNVKQLEKAQILLEEAPNSSEYLTIQNVADGIVYDKYVEAIKVDLIIPEFESSPKLSPNSKDQEVYTLKFDLIKLKKGQEKLQYLKNLKKVQVKNEYKQRIIEEVWLGFSSQKEGKFKIRTTLCRGTQEISVIDSNFFTTISGNGLNKRLAKKQENKE</sequence>
<dbReference type="GeneID" id="8856183"/>
<dbReference type="InParanoid" id="D2W1W3"/>
<dbReference type="RefSeq" id="XP_002669732.1">
    <property type="nucleotide sequence ID" value="XM_002669686.1"/>
</dbReference>
<dbReference type="Proteomes" id="UP000006671">
    <property type="component" value="Unassembled WGS sequence"/>
</dbReference>
<dbReference type="AlphaFoldDB" id="D2W1W3"/>
<feature type="compositionally biased region" description="Polar residues" evidence="1">
    <location>
        <begin position="533"/>
        <end position="542"/>
    </location>
</feature>
<feature type="region of interest" description="Disordered" evidence="1">
    <location>
        <begin position="480"/>
        <end position="583"/>
    </location>
</feature>
<evidence type="ECO:0000313" key="2">
    <source>
        <dbReference type="EMBL" id="EFC36988.1"/>
    </source>
</evidence>
<protein>
    <submittedName>
        <fullName evidence="2">Predicted protein</fullName>
    </submittedName>
</protein>
<feature type="compositionally biased region" description="Low complexity" evidence="1">
    <location>
        <begin position="1"/>
        <end position="15"/>
    </location>
</feature>
<dbReference type="EMBL" id="GG738923">
    <property type="protein sequence ID" value="EFC36988.1"/>
    <property type="molecule type" value="Genomic_DNA"/>
</dbReference>
<feature type="compositionally biased region" description="Polar residues" evidence="1">
    <location>
        <begin position="568"/>
        <end position="581"/>
    </location>
</feature>
<evidence type="ECO:0000256" key="1">
    <source>
        <dbReference type="SAM" id="MobiDB-lite"/>
    </source>
</evidence>
<organism evidence="3">
    <name type="scientific">Naegleria gruberi</name>
    <name type="common">Amoeba</name>
    <dbReference type="NCBI Taxonomy" id="5762"/>
    <lineage>
        <taxon>Eukaryota</taxon>
        <taxon>Discoba</taxon>
        <taxon>Heterolobosea</taxon>
        <taxon>Tetramitia</taxon>
        <taxon>Eutetramitia</taxon>
        <taxon>Vahlkampfiidae</taxon>
        <taxon>Naegleria</taxon>
    </lineage>
</organism>
<feature type="compositionally biased region" description="Low complexity" evidence="1">
    <location>
        <begin position="543"/>
        <end position="560"/>
    </location>
</feature>
<feature type="region of interest" description="Disordered" evidence="1">
    <location>
        <begin position="224"/>
        <end position="294"/>
    </location>
</feature>
<proteinExistence type="predicted"/>
<dbReference type="OMA" id="VAHNETF"/>
<feature type="compositionally biased region" description="Low complexity" evidence="1">
    <location>
        <begin position="480"/>
        <end position="500"/>
    </location>
</feature>
<feature type="compositionally biased region" description="Pro residues" evidence="1">
    <location>
        <begin position="226"/>
        <end position="242"/>
    </location>
</feature>
<dbReference type="KEGG" id="ngr:NAEGRDRAFT_54007"/>
<accession>D2W1W3</accession>
<evidence type="ECO:0000313" key="3">
    <source>
        <dbReference type="Proteomes" id="UP000006671"/>
    </source>
</evidence>
<feature type="compositionally biased region" description="Polar residues" evidence="1">
    <location>
        <begin position="16"/>
        <end position="36"/>
    </location>
</feature>
<feature type="region of interest" description="Disordered" evidence="1">
    <location>
        <begin position="1"/>
        <end position="36"/>
    </location>
</feature>
<feature type="compositionally biased region" description="Polar residues" evidence="1">
    <location>
        <begin position="246"/>
        <end position="274"/>
    </location>
</feature>
<reference evidence="2 3" key="1">
    <citation type="journal article" date="2010" name="Cell">
        <title>The genome of Naegleria gruberi illuminates early eukaryotic versatility.</title>
        <authorList>
            <person name="Fritz-Laylin L.K."/>
            <person name="Prochnik S.E."/>
            <person name="Ginger M.L."/>
            <person name="Dacks J.B."/>
            <person name="Carpenter M.L."/>
            <person name="Field M.C."/>
            <person name="Kuo A."/>
            <person name="Paredez A."/>
            <person name="Chapman J."/>
            <person name="Pham J."/>
            <person name="Shu S."/>
            <person name="Neupane R."/>
            <person name="Cipriano M."/>
            <person name="Mancuso J."/>
            <person name="Tu H."/>
            <person name="Salamov A."/>
            <person name="Lindquist E."/>
            <person name="Shapiro H."/>
            <person name="Lucas S."/>
            <person name="Grigoriev I.V."/>
            <person name="Cande W.Z."/>
            <person name="Fulton C."/>
            <person name="Rokhsar D.S."/>
            <person name="Dawson S.C."/>
        </authorList>
    </citation>
    <scope>NUCLEOTIDE SEQUENCE [LARGE SCALE GENOMIC DNA]</scope>
    <source>
        <strain evidence="2 3">NEG-M</strain>
    </source>
</reference>
<gene>
    <name evidence="2" type="ORF">NAEGRDRAFT_54007</name>
</gene>
<keyword evidence="3" id="KW-1185">Reference proteome</keyword>
<dbReference type="VEuPathDB" id="AmoebaDB:NAEGRDRAFT_54007"/>
<name>D2W1W3_NAEGR</name>